<evidence type="ECO:0000259" key="2">
    <source>
        <dbReference type="PROSITE" id="PS50914"/>
    </source>
</evidence>
<gene>
    <name evidence="3" type="ORF">EP47_09425</name>
</gene>
<keyword evidence="1" id="KW-0732">Signal</keyword>
<evidence type="ECO:0000313" key="4">
    <source>
        <dbReference type="Proteomes" id="UP000054422"/>
    </source>
</evidence>
<protein>
    <submittedName>
        <fullName evidence="3">Transporter</fullName>
    </submittedName>
</protein>
<dbReference type="EMBL" id="JNCF01000017">
    <property type="protein sequence ID" value="KGP63423.1"/>
    <property type="molecule type" value="Genomic_DNA"/>
</dbReference>
<proteinExistence type="predicted"/>
<dbReference type="InterPro" id="IPR051686">
    <property type="entry name" value="Lipoprotein_DolP"/>
</dbReference>
<dbReference type="STRING" id="1498499.EP47_09425"/>
<dbReference type="PANTHER" id="PTHR34606:SF16">
    <property type="entry name" value="BON DOMAIN-CONTAINING PROTEIN"/>
    <property type="match status" value="1"/>
</dbReference>
<dbReference type="AlphaFoldDB" id="A0A0A2T7Q6"/>
<accession>A0A0A2T7Q6</accession>
<feature type="domain" description="BON" evidence="2">
    <location>
        <begin position="34"/>
        <end position="102"/>
    </location>
</feature>
<dbReference type="InterPro" id="IPR007055">
    <property type="entry name" value="BON_dom"/>
</dbReference>
<organism evidence="3 4">
    <name type="scientific">Legionella norrlandica</name>
    <dbReference type="NCBI Taxonomy" id="1498499"/>
    <lineage>
        <taxon>Bacteria</taxon>
        <taxon>Pseudomonadati</taxon>
        <taxon>Pseudomonadota</taxon>
        <taxon>Gammaproteobacteria</taxon>
        <taxon>Legionellales</taxon>
        <taxon>Legionellaceae</taxon>
        <taxon>Legionella</taxon>
    </lineage>
</organism>
<dbReference type="Proteomes" id="UP000054422">
    <property type="component" value="Unassembled WGS sequence"/>
</dbReference>
<feature type="chain" id="PRO_5002004983" evidence="1">
    <location>
        <begin position="22"/>
        <end position="103"/>
    </location>
</feature>
<evidence type="ECO:0000256" key="1">
    <source>
        <dbReference type="SAM" id="SignalP"/>
    </source>
</evidence>
<feature type="signal peptide" evidence="1">
    <location>
        <begin position="1"/>
        <end position="21"/>
    </location>
</feature>
<sequence length="103" mass="10896">MRDSLKMLIVGSISMIIIACASSPLSESTGEYLDSSATTTKVKASLVDQLGTTGFAIKVKTYKDQVQLSGFVDSQRIKQRAGTIAAGVDGVKGVRNDIIIKSN</sequence>
<dbReference type="SMART" id="SM00749">
    <property type="entry name" value="BON"/>
    <property type="match status" value="1"/>
</dbReference>
<keyword evidence="4" id="KW-1185">Reference proteome</keyword>
<dbReference type="PROSITE" id="PS51257">
    <property type="entry name" value="PROKAR_LIPOPROTEIN"/>
    <property type="match status" value="1"/>
</dbReference>
<reference evidence="3 4" key="1">
    <citation type="submission" date="2014-05" db="EMBL/GenBank/DDBJ databases">
        <authorList>
            <person name="Rizzardi K."/>
            <person name="Winiecka-Krusnell J."/>
            <person name="Ramliden M."/>
            <person name="Alm E."/>
            <person name="Andersson S."/>
            <person name="Byfors S."/>
        </authorList>
    </citation>
    <scope>NUCLEOTIDE SEQUENCE [LARGE SCALE GENOMIC DNA]</scope>
    <source>
        <strain evidence="3 4">LEGN</strain>
    </source>
</reference>
<dbReference type="OrthoDB" id="7360581at2"/>
<dbReference type="PROSITE" id="PS50914">
    <property type="entry name" value="BON"/>
    <property type="match status" value="1"/>
</dbReference>
<dbReference type="PANTHER" id="PTHR34606">
    <property type="entry name" value="BON DOMAIN-CONTAINING PROTEIN"/>
    <property type="match status" value="1"/>
</dbReference>
<dbReference type="InterPro" id="IPR014004">
    <property type="entry name" value="Transpt-assoc_nodulatn_dom_bac"/>
</dbReference>
<name>A0A0A2T7Q6_9GAMM</name>
<dbReference type="Pfam" id="PF04972">
    <property type="entry name" value="BON"/>
    <property type="match status" value="1"/>
</dbReference>
<dbReference type="RefSeq" id="WP_035888862.1">
    <property type="nucleotide sequence ID" value="NZ_JNCF01000017.1"/>
</dbReference>
<dbReference type="Gene3D" id="3.30.1340.30">
    <property type="match status" value="1"/>
</dbReference>
<evidence type="ECO:0000313" key="3">
    <source>
        <dbReference type="EMBL" id="KGP63423.1"/>
    </source>
</evidence>
<comment type="caution">
    <text evidence="3">The sequence shown here is derived from an EMBL/GenBank/DDBJ whole genome shotgun (WGS) entry which is preliminary data.</text>
</comment>